<comment type="caution">
    <text evidence="1">The sequence shown here is derived from an EMBL/GenBank/DDBJ whole genome shotgun (WGS) entry which is preliminary data.</text>
</comment>
<protein>
    <submittedName>
        <fullName evidence="1">Uncharacterized protein</fullName>
    </submittedName>
</protein>
<evidence type="ECO:0000313" key="1">
    <source>
        <dbReference type="EMBL" id="ORZ19047.1"/>
    </source>
</evidence>
<dbReference type="OrthoDB" id="2232825at2759"/>
<organism evidence="1 2">
    <name type="scientific">Absidia repens</name>
    <dbReference type="NCBI Taxonomy" id="90262"/>
    <lineage>
        <taxon>Eukaryota</taxon>
        <taxon>Fungi</taxon>
        <taxon>Fungi incertae sedis</taxon>
        <taxon>Mucoromycota</taxon>
        <taxon>Mucoromycotina</taxon>
        <taxon>Mucoromycetes</taxon>
        <taxon>Mucorales</taxon>
        <taxon>Cunninghamellaceae</taxon>
        <taxon>Absidia</taxon>
    </lineage>
</organism>
<gene>
    <name evidence="1" type="ORF">BCR42DRAFT_412088</name>
</gene>
<reference evidence="1 2" key="1">
    <citation type="submission" date="2016-07" db="EMBL/GenBank/DDBJ databases">
        <title>Pervasive Adenine N6-methylation of Active Genes in Fungi.</title>
        <authorList>
            <consortium name="DOE Joint Genome Institute"/>
            <person name="Mondo S.J."/>
            <person name="Dannebaum R.O."/>
            <person name="Kuo R.C."/>
            <person name="Labutti K."/>
            <person name="Haridas S."/>
            <person name="Kuo A."/>
            <person name="Salamov A."/>
            <person name="Ahrendt S.R."/>
            <person name="Lipzen A."/>
            <person name="Sullivan W."/>
            <person name="Andreopoulos W.B."/>
            <person name="Clum A."/>
            <person name="Lindquist E."/>
            <person name="Daum C."/>
            <person name="Ramamoorthy G.K."/>
            <person name="Gryganskyi A."/>
            <person name="Culley D."/>
            <person name="Magnuson J.K."/>
            <person name="James T.Y."/>
            <person name="O'Malley M.A."/>
            <person name="Stajich J.E."/>
            <person name="Spatafora J.W."/>
            <person name="Visel A."/>
            <person name="Grigoriev I.V."/>
        </authorList>
    </citation>
    <scope>NUCLEOTIDE SEQUENCE [LARGE SCALE GENOMIC DNA]</scope>
    <source>
        <strain evidence="1 2">NRRL 1336</strain>
    </source>
</reference>
<keyword evidence="2" id="KW-1185">Reference proteome</keyword>
<dbReference type="EMBL" id="MCGE01000008">
    <property type="protein sequence ID" value="ORZ19047.1"/>
    <property type="molecule type" value="Genomic_DNA"/>
</dbReference>
<dbReference type="AlphaFoldDB" id="A0A1X2IMP1"/>
<dbReference type="Proteomes" id="UP000193560">
    <property type="component" value="Unassembled WGS sequence"/>
</dbReference>
<accession>A0A1X2IMP1</accession>
<evidence type="ECO:0000313" key="2">
    <source>
        <dbReference type="Proteomes" id="UP000193560"/>
    </source>
</evidence>
<sequence length="76" mass="9098">MEISKDQAICMFFYVEYTEENVMKYKKVLEDFGDVEICYNTDPKQPILVTERKIHECPLVYRLYPANISSENQPWI</sequence>
<proteinExistence type="predicted"/>
<name>A0A1X2IMP1_9FUNG</name>